<keyword evidence="3" id="KW-1185">Reference proteome</keyword>
<comment type="caution">
    <text evidence="2">The sequence shown here is derived from an EMBL/GenBank/DDBJ whole genome shotgun (WGS) entry which is preliminary data.</text>
</comment>
<proteinExistence type="predicted"/>
<protein>
    <submittedName>
        <fullName evidence="2">Outer membrane lipoprotein-sorting protein</fullName>
    </submittedName>
</protein>
<dbReference type="Gene3D" id="2.50.20.10">
    <property type="entry name" value="Lipoprotein localisation LolA/LolB/LppX"/>
    <property type="match status" value="1"/>
</dbReference>
<dbReference type="RefSeq" id="WP_116679444.1">
    <property type="nucleotide sequence ID" value="NZ_JBGXZY010000105.1"/>
</dbReference>
<organism evidence="2 3">
    <name type="scientific">Porphyromonas loveana</name>
    <dbReference type="NCBI Taxonomy" id="1884669"/>
    <lineage>
        <taxon>Bacteria</taxon>
        <taxon>Pseudomonadati</taxon>
        <taxon>Bacteroidota</taxon>
        <taxon>Bacteroidia</taxon>
        <taxon>Bacteroidales</taxon>
        <taxon>Porphyromonadaceae</taxon>
        <taxon>Porphyromonas</taxon>
    </lineage>
</organism>
<dbReference type="GeneID" id="94550910"/>
<accession>A0A2U1FAT6</accession>
<reference evidence="2 3" key="1">
    <citation type="submission" date="2018-04" db="EMBL/GenBank/DDBJ databases">
        <title>Genomic Encyclopedia of Type Strains, Phase IV (KMG-IV): sequencing the most valuable type-strain genomes for metagenomic binning, comparative biology and taxonomic classification.</title>
        <authorList>
            <person name="Goeker M."/>
        </authorList>
    </citation>
    <scope>NUCLEOTIDE SEQUENCE [LARGE SCALE GENOMIC DNA]</scope>
    <source>
        <strain evidence="2 3">DSM 28520</strain>
    </source>
</reference>
<dbReference type="EMBL" id="QEKY01000009">
    <property type="protein sequence ID" value="PVZ09278.1"/>
    <property type="molecule type" value="Genomic_DNA"/>
</dbReference>
<feature type="signal peptide" evidence="1">
    <location>
        <begin position="1"/>
        <end position="24"/>
    </location>
</feature>
<dbReference type="CDD" id="cd16325">
    <property type="entry name" value="LolA"/>
    <property type="match status" value="1"/>
</dbReference>
<sequence length="213" mass="22584">MTTSQLIRSLGLLCLLLLSSTAWAQRSAQAELKAAAQHLSHADGTQIAFNAETFGSGRSGSAPLSAGTLIVKGNQFRLSFGQMTAVYDGKKTLSYYDASEHTLNISHPTSAELAMINPLIILTQAESGYRTEMLPAAKGSNIIGLTPKTSNGIKRIELQVSAQGSRPIGAVIILQDGSRIVTRITGISAAKTSPALFRLNKADYPGVEVVDLR</sequence>
<keyword evidence="2" id="KW-0449">Lipoprotein</keyword>
<feature type="chain" id="PRO_5015464083" evidence="1">
    <location>
        <begin position="25"/>
        <end position="213"/>
    </location>
</feature>
<evidence type="ECO:0000313" key="3">
    <source>
        <dbReference type="Proteomes" id="UP000245462"/>
    </source>
</evidence>
<dbReference type="InterPro" id="IPR004564">
    <property type="entry name" value="OM_lipoprot_carrier_LolA-like"/>
</dbReference>
<dbReference type="OrthoDB" id="9810685at2"/>
<name>A0A2U1FAT6_9PORP</name>
<evidence type="ECO:0000313" key="2">
    <source>
        <dbReference type="EMBL" id="PVZ09278.1"/>
    </source>
</evidence>
<dbReference type="Proteomes" id="UP000245462">
    <property type="component" value="Unassembled WGS sequence"/>
</dbReference>
<dbReference type="Pfam" id="PF16584">
    <property type="entry name" value="LolA_2"/>
    <property type="match status" value="1"/>
</dbReference>
<keyword evidence="1" id="KW-0732">Signal</keyword>
<dbReference type="AlphaFoldDB" id="A0A2U1FAT6"/>
<gene>
    <name evidence="2" type="ORF">C7382_10919</name>
</gene>
<evidence type="ECO:0000256" key="1">
    <source>
        <dbReference type="SAM" id="SignalP"/>
    </source>
</evidence>